<dbReference type="STRING" id="252305.OB2597_20441"/>
<dbReference type="GO" id="GO:0042602">
    <property type="term" value="F:riboflavin reductase (NADPH) activity"/>
    <property type="evidence" value="ECO:0007669"/>
    <property type="project" value="TreeGrafter"/>
</dbReference>
<dbReference type="PANTHER" id="PTHR30466:SF11">
    <property type="entry name" value="FLAVIN-DEPENDENT MONOOXYGENASE, REDUCTASE SUBUNIT HSAB"/>
    <property type="match status" value="1"/>
</dbReference>
<dbReference type="Gene3D" id="2.30.110.10">
    <property type="entry name" value="Electron Transport, Fmn-binding Protein, Chain A"/>
    <property type="match status" value="1"/>
</dbReference>
<dbReference type="PANTHER" id="PTHR30466">
    <property type="entry name" value="FLAVIN REDUCTASE"/>
    <property type="match status" value="1"/>
</dbReference>
<dbReference type="AlphaFoldDB" id="A3U148"/>
<dbReference type="HOGENOM" id="CLU_059021_1_2_5"/>
<keyword evidence="2" id="KW-0560">Oxidoreductase</keyword>
<evidence type="ECO:0000256" key="1">
    <source>
        <dbReference type="ARBA" id="ARBA00008898"/>
    </source>
</evidence>
<dbReference type="SUPFAM" id="SSF50475">
    <property type="entry name" value="FMN-binding split barrel"/>
    <property type="match status" value="1"/>
</dbReference>
<dbReference type="Pfam" id="PF01613">
    <property type="entry name" value="Flavin_Reduct"/>
    <property type="match status" value="1"/>
</dbReference>
<dbReference type="InterPro" id="IPR002563">
    <property type="entry name" value="Flavin_Rdtase-like_dom"/>
</dbReference>
<proteinExistence type="inferred from homology"/>
<sequence length="169" mass="18080">MPGAEQDQDVFPVDAYKFAMRKVPSPVAVITTCVDGVRYGLTATAVCSATTQPPTILVCVNQAAATCSIIRDAGIFAVNFLSDIQSDIARLFSTPRLSAEKRFSKGHWGQAKTGSPVLRDTASSFDCTLVEAIPQGRHMLFLGSVVDATSSAESGLLYRDGSFRRLATE</sequence>
<name>A3U148_PSEBH</name>
<gene>
    <name evidence="4" type="ORF">OB2597_20441</name>
</gene>
<comment type="caution">
    <text evidence="4">The sequence shown here is derived from an EMBL/GenBank/DDBJ whole genome shotgun (WGS) entry which is preliminary data.</text>
</comment>
<evidence type="ECO:0000259" key="3">
    <source>
        <dbReference type="SMART" id="SM00903"/>
    </source>
</evidence>
<dbReference type="InterPro" id="IPR050268">
    <property type="entry name" value="NADH-dep_flavin_reductase"/>
</dbReference>
<dbReference type="Proteomes" id="UP000004318">
    <property type="component" value="Unassembled WGS sequence"/>
</dbReference>
<evidence type="ECO:0000313" key="4">
    <source>
        <dbReference type="EMBL" id="EAQ02031.1"/>
    </source>
</evidence>
<dbReference type="GO" id="GO:0010181">
    <property type="term" value="F:FMN binding"/>
    <property type="evidence" value="ECO:0007669"/>
    <property type="project" value="InterPro"/>
</dbReference>
<keyword evidence="5" id="KW-1185">Reference proteome</keyword>
<reference evidence="4 5" key="1">
    <citation type="journal article" date="2010" name="J. Bacteriol.">
        <title>Genome sequences of Oceanicola granulosus HTCC2516(T) and Oceanicola batsensis HTCC2597(TDelta).</title>
        <authorList>
            <person name="Thrash J.C."/>
            <person name="Cho J.C."/>
            <person name="Vergin K.L."/>
            <person name="Giovannoni S.J."/>
        </authorList>
    </citation>
    <scope>NUCLEOTIDE SEQUENCE [LARGE SCALE GENOMIC DNA]</scope>
    <source>
        <strain evidence="5">ATCC BAA-863 / DSM 15984 / KCTC 12145 / HTCC2597</strain>
    </source>
</reference>
<feature type="domain" description="Flavin reductase like" evidence="3">
    <location>
        <begin position="20"/>
        <end position="165"/>
    </location>
</feature>
<dbReference type="InterPro" id="IPR012349">
    <property type="entry name" value="Split_barrel_FMN-bd"/>
</dbReference>
<protein>
    <submittedName>
        <fullName evidence="4">Putative flavoprotein oxidoreductase</fullName>
    </submittedName>
</protein>
<dbReference type="SMART" id="SM00903">
    <property type="entry name" value="Flavin_Reduct"/>
    <property type="match status" value="1"/>
</dbReference>
<evidence type="ECO:0000256" key="2">
    <source>
        <dbReference type="ARBA" id="ARBA00023002"/>
    </source>
</evidence>
<accession>A3U148</accession>
<organism evidence="4 5">
    <name type="scientific">Pseudooceanicola batsensis (strain ATCC BAA-863 / DSM 15984 / KCTC 12145 / HTCC2597)</name>
    <name type="common">Oceanicola batsensis</name>
    <dbReference type="NCBI Taxonomy" id="252305"/>
    <lineage>
        <taxon>Bacteria</taxon>
        <taxon>Pseudomonadati</taxon>
        <taxon>Pseudomonadota</taxon>
        <taxon>Alphaproteobacteria</taxon>
        <taxon>Rhodobacterales</taxon>
        <taxon>Paracoccaceae</taxon>
        <taxon>Pseudooceanicola</taxon>
    </lineage>
</organism>
<comment type="similarity">
    <text evidence="1">Belongs to the non-flavoprotein flavin reductase family.</text>
</comment>
<evidence type="ECO:0000313" key="5">
    <source>
        <dbReference type="Proteomes" id="UP000004318"/>
    </source>
</evidence>
<dbReference type="EMBL" id="AAMO01000009">
    <property type="protein sequence ID" value="EAQ02031.1"/>
    <property type="molecule type" value="Genomic_DNA"/>
</dbReference>